<dbReference type="RefSeq" id="WP_048246785.1">
    <property type="nucleotide sequence ID" value="NZ_LDWR01000027.1"/>
</dbReference>
<dbReference type="PATRIC" id="fig|292.27.peg.3233"/>
<dbReference type="PROSITE" id="PS51257">
    <property type="entry name" value="PROKAR_LIPOPROTEIN"/>
    <property type="match status" value="1"/>
</dbReference>
<keyword evidence="1" id="KW-0732">Signal</keyword>
<protein>
    <submittedName>
        <fullName evidence="2">Lipoprotein</fullName>
    </submittedName>
</protein>
<organism evidence="2 3">
    <name type="scientific">Burkholderia cepacia</name>
    <name type="common">Pseudomonas cepacia</name>
    <dbReference type="NCBI Taxonomy" id="292"/>
    <lineage>
        <taxon>Bacteria</taxon>
        <taxon>Pseudomonadati</taxon>
        <taxon>Pseudomonadota</taxon>
        <taxon>Betaproteobacteria</taxon>
        <taxon>Burkholderiales</taxon>
        <taxon>Burkholderiaceae</taxon>
        <taxon>Burkholderia</taxon>
        <taxon>Burkholderia cepacia complex</taxon>
    </lineage>
</organism>
<feature type="signal peptide" evidence="1">
    <location>
        <begin position="1"/>
        <end position="30"/>
    </location>
</feature>
<feature type="chain" id="PRO_5005266668" evidence="1">
    <location>
        <begin position="31"/>
        <end position="355"/>
    </location>
</feature>
<dbReference type="EMBL" id="LDWR01000027">
    <property type="protein sequence ID" value="KML56373.1"/>
    <property type="molecule type" value="Genomic_DNA"/>
</dbReference>
<accession>A0A0J5WX02</accession>
<dbReference type="AlphaFoldDB" id="A0A0J5WX02"/>
<reference evidence="2 3" key="1">
    <citation type="submission" date="2015-05" db="EMBL/GenBank/DDBJ databases">
        <title>Draft genome of Burkholderia cepacia LK29.</title>
        <authorList>
            <person name="Chan X.Y."/>
        </authorList>
    </citation>
    <scope>NUCLEOTIDE SEQUENCE [LARGE SCALE GENOMIC DNA]</scope>
    <source>
        <strain evidence="2 3">LK29</strain>
    </source>
</reference>
<evidence type="ECO:0000256" key="1">
    <source>
        <dbReference type="SAM" id="SignalP"/>
    </source>
</evidence>
<evidence type="ECO:0000313" key="3">
    <source>
        <dbReference type="Proteomes" id="UP000036338"/>
    </source>
</evidence>
<dbReference type="SUPFAM" id="SSF56935">
    <property type="entry name" value="Porins"/>
    <property type="match status" value="1"/>
</dbReference>
<evidence type="ECO:0000313" key="2">
    <source>
        <dbReference type="EMBL" id="KML56373.1"/>
    </source>
</evidence>
<name>A0A0J5WX02_BURCE</name>
<comment type="caution">
    <text evidence="2">The sequence shown here is derived from an EMBL/GenBank/DDBJ whole genome shotgun (WGS) entry which is preliminary data.</text>
</comment>
<proteinExistence type="predicted"/>
<dbReference type="Proteomes" id="UP000036338">
    <property type="component" value="Unassembled WGS sequence"/>
</dbReference>
<keyword evidence="2" id="KW-0449">Lipoprotein</keyword>
<sequence>MRFEPKRTNDVSIATFVCLISLTLPVTAQACATCGCSLSTDAATGYSAMPGWRLSLDYTFLPQNQLRSGRSAVSGNVPAAINAAGGSQEVENQTINRYWNLGINYSPNAKWNFSAIVPFVDRSHSTYGNATPDQLTPDNLSGVTSKGLGDIKLIANYQGFLPTHNLGVQLGVKLPTGKYGGQNVLTGATVGRSPVFFSSGPNSANGQTLDTSLQPGTGSTDLIVGAYYYQPVSQDFDAFINGQFQSAVIENLRGVGEDYRPGNLATVSVGLRYEANPRIVPQLQINVTRKSADQGALADTANTAGTVVYLSPGVTVSVVKNLNVYAFVQKALYSRLSGYQLFPRWAGTVGASYAF</sequence>
<gene>
    <name evidence="2" type="ORF">VL15_16290</name>
</gene>